<evidence type="ECO:0000259" key="1">
    <source>
        <dbReference type="Pfam" id="PF01370"/>
    </source>
</evidence>
<evidence type="ECO:0000313" key="2">
    <source>
        <dbReference type="EMBL" id="MBK0394560.1"/>
    </source>
</evidence>
<reference evidence="2" key="1">
    <citation type="submission" date="2020-12" db="EMBL/GenBank/DDBJ databases">
        <title>Ramlibacter sp. nov., isolated from a freshwater alga, Cryptomonas.</title>
        <authorList>
            <person name="Kim H.M."/>
            <person name="Jeon C.O."/>
        </authorList>
    </citation>
    <scope>NUCLEOTIDE SEQUENCE</scope>
    <source>
        <strain evidence="2">CrO1</strain>
    </source>
</reference>
<name>A0A934Q3V8_9BURK</name>
<dbReference type="Gene3D" id="3.40.50.720">
    <property type="entry name" value="NAD(P)-binding Rossmann-like Domain"/>
    <property type="match status" value="1"/>
</dbReference>
<dbReference type="GO" id="GO:0004029">
    <property type="term" value="F:aldehyde dehydrogenase (NAD+) activity"/>
    <property type="evidence" value="ECO:0007669"/>
    <property type="project" value="TreeGrafter"/>
</dbReference>
<dbReference type="RefSeq" id="WP_200789642.1">
    <property type="nucleotide sequence ID" value="NZ_JAEDAO010000001.1"/>
</dbReference>
<accession>A0A934Q3V8</accession>
<comment type="caution">
    <text evidence="2">The sequence shown here is derived from an EMBL/GenBank/DDBJ whole genome shotgun (WGS) entry which is preliminary data.</text>
</comment>
<dbReference type="Proteomes" id="UP000617041">
    <property type="component" value="Unassembled WGS sequence"/>
</dbReference>
<dbReference type="PANTHER" id="PTHR48079">
    <property type="entry name" value="PROTEIN YEEZ"/>
    <property type="match status" value="1"/>
</dbReference>
<dbReference type="AlphaFoldDB" id="A0A934Q3V8"/>
<dbReference type="GO" id="GO:0005737">
    <property type="term" value="C:cytoplasm"/>
    <property type="evidence" value="ECO:0007669"/>
    <property type="project" value="TreeGrafter"/>
</dbReference>
<proteinExistence type="predicted"/>
<gene>
    <name evidence="2" type="ORF">I8E28_18290</name>
</gene>
<dbReference type="InterPro" id="IPR051783">
    <property type="entry name" value="NAD(P)-dependent_oxidoreduct"/>
</dbReference>
<evidence type="ECO:0000313" key="3">
    <source>
        <dbReference type="Proteomes" id="UP000617041"/>
    </source>
</evidence>
<dbReference type="PANTHER" id="PTHR48079:SF6">
    <property type="entry name" value="NAD(P)-BINDING DOMAIN-CONTAINING PROTEIN-RELATED"/>
    <property type="match status" value="1"/>
</dbReference>
<feature type="domain" description="NAD-dependent epimerase/dehydratase" evidence="1">
    <location>
        <begin position="24"/>
        <end position="234"/>
    </location>
</feature>
<dbReference type="InterPro" id="IPR001509">
    <property type="entry name" value="Epimerase_deHydtase"/>
</dbReference>
<sequence length="322" mass="34942">MPSNQSPLGARPARFRRERVLIVGCGDVGLRVARQAGANVRVLALTSSRERVPSLRAAGLVPLVGNLDQPATLARLAGIATRVVHLAPPPGGEPPATWWRDPRTGALLRALRLRTPPASLVYASTTGVYGDCAGERVAETRPIAPATPRAQRRADAEAAVRHFGRAAHVRTSILRIPGIYAADREGGTPRERLLRGTPVLRAEDDVYTNHVHADDLARAVVLALWRGKPQRVFNASDDSELKMGDYFDLAADLYGLPRPARVARDVARDQLPLVLLSFMGESRRLDNTRLKRELRLRLGYPTVHQGLRAGVGDNSPSSPAPP</sequence>
<dbReference type="EMBL" id="JAEDAO010000001">
    <property type="protein sequence ID" value="MBK0394560.1"/>
    <property type="molecule type" value="Genomic_DNA"/>
</dbReference>
<dbReference type="Pfam" id="PF01370">
    <property type="entry name" value="Epimerase"/>
    <property type="match status" value="1"/>
</dbReference>
<keyword evidence="3" id="KW-1185">Reference proteome</keyword>
<organism evidence="2 3">
    <name type="scientific">Ramlibacter algicola</name>
    <dbReference type="NCBI Taxonomy" id="2795217"/>
    <lineage>
        <taxon>Bacteria</taxon>
        <taxon>Pseudomonadati</taxon>
        <taxon>Pseudomonadota</taxon>
        <taxon>Betaproteobacteria</taxon>
        <taxon>Burkholderiales</taxon>
        <taxon>Comamonadaceae</taxon>
        <taxon>Ramlibacter</taxon>
    </lineage>
</organism>
<dbReference type="InterPro" id="IPR036291">
    <property type="entry name" value="NAD(P)-bd_dom_sf"/>
</dbReference>
<dbReference type="SUPFAM" id="SSF51735">
    <property type="entry name" value="NAD(P)-binding Rossmann-fold domains"/>
    <property type="match status" value="1"/>
</dbReference>
<protein>
    <submittedName>
        <fullName evidence="2">NAD-dependent epimerase/dehydratase family protein</fullName>
    </submittedName>
</protein>